<dbReference type="RefSeq" id="WP_379815660.1">
    <property type="nucleotide sequence ID" value="NZ_JBHUDZ010000016.1"/>
</dbReference>
<accession>A0ABW4HGK8</accession>
<dbReference type="Pfam" id="PF01381">
    <property type="entry name" value="HTH_3"/>
    <property type="match status" value="1"/>
</dbReference>
<feature type="domain" description="HTH cro/C1-type" evidence="1">
    <location>
        <begin position="9"/>
        <end position="63"/>
    </location>
</feature>
<reference evidence="3" key="1">
    <citation type="journal article" date="2019" name="Int. J. Syst. Evol. Microbiol.">
        <title>The Global Catalogue of Microorganisms (GCM) 10K type strain sequencing project: providing services to taxonomists for standard genome sequencing and annotation.</title>
        <authorList>
            <consortium name="The Broad Institute Genomics Platform"/>
            <consortium name="The Broad Institute Genome Sequencing Center for Infectious Disease"/>
            <person name="Wu L."/>
            <person name="Ma J."/>
        </authorList>
    </citation>
    <scope>NUCLEOTIDE SEQUENCE [LARGE SCALE GENOMIC DNA]</scope>
    <source>
        <strain evidence="3">CCUG 70865</strain>
    </source>
</reference>
<organism evidence="2 3">
    <name type="scientific">Flavobacterium artemisiae</name>
    <dbReference type="NCBI Taxonomy" id="2126556"/>
    <lineage>
        <taxon>Bacteria</taxon>
        <taxon>Pseudomonadati</taxon>
        <taxon>Bacteroidota</taxon>
        <taxon>Flavobacteriia</taxon>
        <taxon>Flavobacteriales</taxon>
        <taxon>Flavobacteriaceae</taxon>
        <taxon>Flavobacterium</taxon>
    </lineage>
</organism>
<comment type="caution">
    <text evidence="2">The sequence shown here is derived from an EMBL/GenBank/DDBJ whole genome shotgun (WGS) entry which is preliminary data.</text>
</comment>
<evidence type="ECO:0000259" key="1">
    <source>
        <dbReference type="PROSITE" id="PS50943"/>
    </source>
</evidence>
<dbReference type="Gene3D" id="1.10.260.40">
    <property type="entry name" value="lambda repressor-like DNA-binding domains"/>
    <property type="match status" value="1"/>
</dbReference>
<evidence type="ECO:0000313" key="2">
    <source>
        <dbReference type="EMBL" id="MFD1604571.1"/>
    </source>
</evidence>
<dbReference type="InterPro" id="IPR001387">
    <property type="entry name" value="Cro/C1-type_HTH"/>
</dbReference>
<dbReference type="InterPro" id="IPR010982">
    <property type="entry name" value="Lambda_DNA-bd_dom_sf"/>
</dbReference>
<dbReference type="PROSITE" id="PS50943">
    <property type="entry name" value="HTH_CROC1"/>
    <property type="match status" value="1"/>
</dbReference>
<gene>
    <name evidence="2" type="ORF">ACFSC2_17675</name>
</gene>
<dbReference type="EMBL" id="JBHUDZ010000016">
    <property type="protein sequence ID" value="MFD1604571.1"/>
    <property type="molecule type" value="Genomic_DNA"/>
</dbReference>
<sequence>MSKLKLNRIKVALVENNRSNKELAKHLGKTVATVSRWCTNEYQPSIETLYEISKYLKVDIRELLVSTK</sequence>
<dbReference type="SUPFAM" id="SSF47413">
    <property type="entry name" value="lambda repressor-like DNA-binding domains"/>
    <property type="match status" value="1"/>
</dbReference>
<dbReference type="Proteomes" id="UP001597138">
    <property type="component" value="Unassembled WGS sequence"/>
</dbReference>
<evidence type="ECO:0000313" key="3">
    <source>
        <dbReference type="Proteomes" id="UP001597138"/>
    </source>
</evidence>
<dbReference type="SMART" id="SM00530">
    <property type="entry name" value="HTH_XRE"/>
    <property type="match status" value="1"/>
</dbReference>
<name>A0ABW4HGK8_9FLAO</name>
<dbReference type="CDD" id="cd00093">
    <property type="entry name" value="HTH_XRE"/>
    <property type="match status" value="1"/>
</dbReference>
<proteinExistence type="predicted"/>
<keyword evidence="3" id="KW-1185">Reference proteome</keyword>
<protein>
    <submittedName>
        <fullName evidence="2">Helix-turn-helix transcriptional regulator</fullName>
    </submittedName>
</protein>